<dbReference type="OrthoDB" id="9808452at2"/>
<protein>
    <submittedName>
        <fullName evidence="7">DUF1282 domain-containing protein</fullName>
    </submittedName>
</protein>
<feature type="domain" description="Yip1" evidence="6">
    <location>
        <begin position="9"/>
        <end position="183"/>
    </location>
</feature>
<feature type="transmembrane region" description="Helical" evidence="5">
    <location>
        <begin position="131"/>
        <end position="154"/>
    </location>
</feature>
<evidence type="ECO:0000256" key="3">
    <source>
        <dbReference type="ARBA" id="ARBA00022989"/>
    </source>
</evidence>
<evidence type="ECO:0000256" key="4">
    <source>
        <dbReference type="ARBA" id="ARBA00023136"/>
    </source>
</evidence>
<keyword evidence="8" id="KW-1185">Reference proteome</keyword>
<feature type="transmembrane region" description="Helical" evidence="5">
    <location>
        <begin position="108"/>
        <end position="125"/>
    </location>
</feature>
<gene>
    <name evidence="7" type="ORF">EHS89_07140</name>
</gene>
<sequence length="200" mass="21922">MTIKTMSEIFYHPIIAMQHIRDEKLKGTGEVLISLAILAFIPAASLFVGTTQIGWSLTLGGETTRLTTVSALNSAIAFYLATCISLTVMATAIYLMERTYGGNASLERCMNLTLFTASPLLFIGFTGLYPMLWFCVIAGMAGLSYSTYLLFKAVPIIMRIPEERGFLFCVSILTVGLIILVSLRAITALLWNTALPLIYL</sequence>
<keyword evidence="3 5" id="KW-1133">Transmembrane helix</keyword>
<evidence type="ECO:0000313" key="8">
    <source>
        <dbReference type="Proteomes" id="UP000267535"/>
    </source>
</evidence>
<dbReference type="GO" id="GO:0016020">
    <property type="term" value="C:membrane"/>
    <property type="evidence" value="ECO:0007669"/>
    <property type="project" value="UniProtKB-SubCell"/>
</dbReference>
<comment type="subcellular location">
    <subcellularLocation>
        <location evidence="1">Membrane</location>
        <topology evidence="1">Multi-pass membrane protein</topology>
    </subcellularLocation>
</comment>
<evidence type="ECO:0000259" key="6">
    <source>
        <dbReference type="Pfam" id="PF04893"/>
    </source>
</evidence>
<dbReference type="EMBL" id="RQXV01000003">
    <property type="protein sequence ID" value="RRC99981.1"/>
    <property type="molecule type" value="Genomic_DNA"/>
</dbReference>
<reference evidence="7 8" key="1">
    <citation type="submission" date="2018-11" db="EMBL/GenBank/DDBJ databases">
        <title>The draft genome sequence of Amphritea balenae JAMM 1525T.</title>
        <authorList>
            <person name="Fang Z."/>
            <person name="Zhang Y."/>
            <person name="Han X."/>
        </authorList>
    </citation>
    <scope>NUCLEOTIDE SEQUENCE [LARGE SCALE GENOMIC DNA]</scope>
    <source>
        <strain evidence="7 8">JAMM 1525</strain>
    </source>
</reference>
<dbReference type="Proteomes" id="UP000267535">
    <property type="component" value="Unassembled WGS sequence"/>
</dbReference>
<comment type="caution">
    <text evidence="7">The sequence shown here is derived from an EMBL/GenBank/DDBJ whole genome shotgun (WGS) entry which is preliminary data.</text>
</comment>
<keyword evidence="4 5" id="KW-0472">Membrane</keyword>
<dbReference type="AlphaFoldDB" id="A0A3P1SS26"/>
<evidence type="ECO:0000313" key="7">
    <source>
        <dbReference type="EMBL" id="RRC99981.1"/>
    </source>
</evidence>
<evidence type="ECO:0000256" key="2">
    <source>
        <dbReference type="ARBA" id="ARBA00022692"/>
    </source>
</evidence>
<evidence type="ECO:0000256" key="1">
    <source>
        <dbReference type="ARBA" id="ARBA00004141"/>
    </source>
</evidence>
<name>A0A3P1SS26_9GAMM</name>
<dbReference type="InterPro" id="IPR006977">
    <property type="entry name" value="Yip1_dom"/>
</dbReference>
<feature type="transmembrane region" description="Helical" evidence="5">
    <location>
        <begin position="75"/>
        <end position="96"/>
    </location>
</feature>
<feature type="transmembrane region" description="Helical" evidence="5">
    <location>
        <begin position="31"/>
        <end position="55"/>
    </location>
</feature>
<organism evidence="7 8">
    <name type="scientific">Amphritea balenae</name>
    <dbReference type="NCBI Taxonomy" id="452629"/>
    <lineage>
        <taxon>Bacteria</taxon>
        <taxon>Pseudomonadati</taxon>
        <taxon>Pseudomonadota</taxon>
        <taxon>Gammaproteobacteria</taxon>
        <taxon>Oceanospirillales</taxon>
        <taxon>Oceanospirillaceae</taxon>
        <taxon>Amphritea</taxon>
    </lineage>
</organism>
<proteinExistence type="predicted"/>
<keyword evidence="2 5" id="KW-0812">Transmembrane</keyword>
<dbReference type="RefSeq" id="WP_124925452.1">
    <property type="nucleotide sequence ID" value="NZ_BMOH01000005.1"/>
</dbReference>
<evidence type="ECO:0000256" key="5">
    <source>
        <dbReference type="SAM" id="Phobius"/>
    </source>
</evidence>
<feature type="transmembrane region" description="Helical" evidence="5">
    <location>
        <begin position="166"/>
        <end position="191"/>
    </location>
</feature>
<accession>A0A3P1SS26</accession>
<dbReference type="Pfam" id="PF04893">
    <property type="entry name" value="Yip1"/>
    <property type="match status" value="1"/>
</dbReference>